<protein>
    <submittedName>
        <fullName evidence="3">Helix-turn-helix transcriptional regulator</fullName>
    </submittedName>
</protein>
<dbReference type="EMBL" id="LYMM01000031">
    <property type="protein sequence ID" value="PNU04781.1"/>
    <property type="molecule type" value="Genomic_DNA"/>
</dbReference>
<accession>A0A2K2G161</accession>
<dbReference type="AlphaFoldDB" id="A0A2K2G161"/>
<dbReference type="InterPro" id="IPR011006">
    <property type="entry name" value="CheY-like_superfamily"/>
</dbReference>
<dbReference type="SUPFAM" id="SSF52172">
    <property type="entry name" value="CheY-like"/>
    <property type="match status" value="1"/>
</dbReference>
<dbReference type="Gene3D" id="3.40.50.2300">
    <property type="match status" value="1"/>
</dbReference>
<sequence>MAISVSIINPSTIGREGLRRIVSDGGIAVMATAASAAELTELPMRDDHLVLIDMPRIEDQLDALHQLADRDFHQALVLADKFDLGVMLTCFEHGARGYTVKDMPCDTLIALLRLAALGHRIMPPDVADMLRRENLGAIAHERVDGPPAQGTNLSQRENDVLSCLMAGYSNKHIARKLRVTEATVKVHVKAILRKLNVANRTQAAMWATARARTGAQHCSDLG</sequence>
<organism evidence="3 4">
    <name type="scientific">Novosphingobium guangzhouense</name>
    <dbReference type="NCBI Taxonomy" id="1850347"/>
    <lineage>
        <taxon>Bacteria</taxon>
        <taxon>Pseudomonadati</taxon>
        <taxon>Pseudomonadota</taxon>
        <taxon>Alphaproteobacteria</taxon>
        <taxon>Sphingomonadales</taxon>
        <taxon>Sphingomonadaceae</taxon>
        <taxon>Novosphingobium</taxon>
    </lineage>
</organism>
<dbReference type="InterPro" id="IPR016032">
    <property type="entry name" value="Sig_transdc_resp-reg_C-effctor"/>
</dbReference>
<feature type="domain" description="HTH luxR-type" evidence="2">
    <location>
        <begin position="146"/>
        <end position="211"/>
    </location>
</feature>
<dbReference type="GO" id="GO:0006355">
    <property type="term" value="P:regulation of DNA-templated transcription"/>
    <property type="evidence" value="ECO:0007669"/>
    <property type="project" value="InterPro"/>
</dbReference>
<gene>
    <name evidence="3" type="ORF">A8V01_18695</name>
</gene>
<keyword evidence="4" id="KW-1185">Reference proteome</keyword>
<evidence type="ECO:0000313" key="3">
    <source>
        <dbReference type="EMBL" id="PNU04781.1"/>
    </source>
</evidence>
<dbReference type="InterPro" id="IPR000792">
    <property type="entry name" value="Tscrpt_reg_LuxR_C"/>
</dbReference>
<reference evidence="3 4" key="1">
    <citation type="submission" date="2016-05" db="EMBL/GenBank/DDBJ databases">
        <title>Complete genome sequence of Novosphingobium guangzhouense SA925(T).</title>
        <authorList>
            <person name="Sha S."/>
        </authorList>
    </citation>
    <scope>NUCLEOTIDE SEQUENCE [LARGE SCALE GENOMIC DNA]</scope>
    <source>
        <strain evidence="3 4">SA925</strain>
    </source>
</reference>
<evidence type="ECO:0000313" key="4">
    <source>
        <dbReference type="Proteomes" id="UP000236327"/>
    </source>
</evidence>
<dbReference type="CDD" id="cd06170">
    <property type="entry name" value="LuxR_C_like"/>
    <property type="match status" value="1"/>
</dbReference>
<evidence type="ECO:0000256" key="1">
    <source>
        <dbReference type="ARBA" id="ARBA00023125"/>
    </source>
</evidence>
<proteinExistence type="predicted"/>
<comment type="caution">
    <text evidence="3">The sequence shown here is derived from an EMBL/GenBank/DDBJ whole genome shotgun (WGS) entry which is preliminary data.</text>
</comment>
<dbReference type="PANTHER" id="PTHR43214">
    <property type="entry name" value="TWO-COMPONENT RESPONSE REGULATOR"/>
    <property type="match status" value="1"/>
</dbReference>
<dbReference type="PROSITE" id="PS00622">
    <property type="entry name" value="HTH_LUXR_1"/>
    <property type="match status" value="1"/>
</dbReference>
<dbReference type="RefSeq" id="WP_103095977.1">
    <property type="nucleotide sequence ID" value="NZ_LYMM01000031.1"/>
</dbReference>
<dbReference type="PRINTS" id="PR00038">
    <property type="entry name" value="HTHLUXR"/>
</dbReference>
<dbReference type="Proteomes" id="UP000236327">
    <property type="component" value="Unassembled WGS sequence"/>
</dbReference>
<name>A0A2K2G161_9SPHN</name>
<keyword evidence="1" id="KW-0238">DNA-binding</keyword>
<dbReference type="InterPro" id="IPR039420">
    <property type="entry name" value="WalR-like"/>
</dbReference>
<dbReference type="PANTHER" id="PTHR43214:SF42">
    <property type="entry name" value="TRANSCRIPTIONAL REGULATORY PROTEIN DESR"/>
    <property type="match status" value="1"/>
</dbReference>
<dbReference type="SUPFAM" id="SSF46894">
    <property type="entry name" value="C-terminal effector domain of the bipartite response regulators"/>
    <property type="match status" value="1"/>
</dbReference>
<dbReference type="SMART" id="SM00421">
    <property type="entry name" value="HTH_LUXR"/>
    <property type="match status" value="1"/>
</dbReference>
<evidence type="ECO:0000259" key="2">
    <source>
        <dbReference type="PROSITE" id="PS50043"/>
    </source>
</evidence>
<dbReference type="OrthoDB" id="9814495at2"/>
<dbReference type="Pfam" id="PF00196">
    <property type="entry name" value="GerE"/>
    <property type="match status" value="1"/>
</dbReference>
<dbReference type="PROSITE" id="PS50043">
    <property type="entry name" value="HTH_LUXR_2"/>
    <property type="match status" value="1"/>
</dbReference>
<dbReference type="GO" id="GO:0003677">
    <property type="term" value="F:DNA binding"/>
    <property type="evidence" value="ECO:0007669"/>
    <property type="project" value="UniProtKB-KW"/>
</dbReference>